<evidence type="ECO:0000313" key="1">
    <source>
        <dbReference type="EMBL" id="KAE8420655.1"/>
    </source>
</evidence>
<evidence type="ECO:0000313" key="2">
    <source>
        <dbReference type="Proteomes" id="UP000325395"/>
    </source>
</evidence>
<dbReference type="Proteomes" id="UP000325395">
    <property type="component" value="Unassembled WGS sequence"/>
</dbReference>
<reference evidence="1 2" key="1">
    <citation type="submission" date="2019-04" db="EMBL/GenBank/DDBJ databases">
        <authorList>
            <consortium name="DOE Joint Genome Institute"/>
            <person name="Mondo S."/>
            <person name="Kjaerbolling I."/>
            <person name="Vesth T."/>
            <person name="Frisvad J.C."/>
            <person name="Nybo J.L."/>
            <person name="Theobald S."/>
            <person name="Kildgaard S."/>
            <person name="Isbrandt T."/>
            <person name="Kuo A."/>
            <person name="Sato A."/>
            <person name="Lyhne E.K."/>
            <person name="Kogle M.E."/>
            <person name="Wiebenga A."/>
            <person name="Kun R.S."/>
            <person name="Lubbers R.J."/>
            <person name="Makela M.R."/>
            <person name="Barry K."/>
            <person name="Chovatia M."/>
            <person name="Clum A."/>
            <person name="Daum C."/>
            <person name="Haridas S."/>
            <person name="He G."/>
            <person name="LaButti K."/>
            <person name="Lipzen A."/>
            <person name="Riley R."/>
            <person name="Salamov A."/>
            <person name="Simmons B.A."/>
            <person name="Magnuson J.K."/>
            <person name="Henrissat B."/>
            <person name="Mortensen U.H."/>
            <person name="Larsen T.O."/>
            <person name="Devries R.P."/>
            <person name="Grigoriev I.V."/>
            <person name="Machida M."/>
            <person name="Baker S.E."/>
            <person name="Andersen M.R."/>
            <person name="Cantor M.N."/>
            <person name="Hua S.X."/>
        </authorList>
    </citation>
    <scope>NUCLEOTIDE SEQUENCE [LARGE SCALE GENOMIC DNA]</scope>
    <source>
        <strain evidence="1 2">CBS 117616</strain>
    </source>
</reference>
<gene>
    <name evidence="1" type="ORF">BDV36DRAFT_293075</name>
</gene>
<dbReference type="Gene3D" id="3.20.20.70">
    <property type="entry name" value="Aldolase class I"/>
    <property type="match status" value="1"/>
</dbReference>
<evidence type="ECO:0008006" key="3">
    <source>
        <dbReference type="Google" id="ProtNLM"/>
    </source>
</evidence>
<protein>
    <recommendedName>
        <fullName evidence="3">Fructose-bisphosphate aldolase</fullName>
    </recommendedName>
</protein>
<dbReference type="EMBL" id="ML735707">
    <property type="protein sequence ID" value="KAE8420655.1"/>
    <property type="molecule type" value="Genomic_DNA"/>
</dbReference>
<keyword evidence="2" id="KW-1185">Reference proteome</keyword>
<accession>A0ABQ6WU68</accession>
<organism evidence="1 2">
    <name type="scientific">Aspergillus pseudocaelatus</name>
    <dbReference type="NCBI Taxonomy" id="1825620"/>
    <lineage>
        <taxon>Eukaryota</taxon>
        <taxon>Fungi</taxon>
        <taxon>Dikarya</taxon>
        <taxon>Ascomycota</taxon>
        <taxon>Pezizomycotina</taxon>
        <taxon>Eurotiomycetes</taxon>
        <taxon>Eurotiomycetidae</taxon>
        <taxon>Eurotiales</taxon>
        <taxon>Aspergillaceae</taxon>
        <taxon>Aspergillus</taxon>
        <taxon>Aspergillus subgen. Circumdati</taxon>
    </lineage>
</organism>
<name>A0ABQ6WU68_9EURO</name>
<dbReference type="InterPro" id="IPR013785">
    <property type="entry name" value="Aldolase_TIM"/>
</dbReference>
<sequence>MTIVYKDWLFHKVIATGARKININRNARDDYTAFVVENAGRLELTAPKEQSVAIYQKSVEHIMDVLGSSGKAH</sequence>
<proteinExistence type="predicted"/>